<evidence type="ECO:0000256" key="5">
    <source>
        <dbReference type="ARBA" id="ARBA00022490"/>
    </source>
</evidence>
<evidence type="ECO:0000313" key="10">
    <source>
        <dbReference type="EMBL" id="TCS86778.1"/>
    </source>
</evidence>
<name>A0A4R3KPU3_9SPHI</name>
<keyword evidence="4 8" id="KW-0813">Transport</keyword>
<evidence type="ECO:0000256" key="1">
    <source>
        <dbReference type="ARBA" id="ARBA00004496"/>
    </source>
</evidence>
<dbReference type="SUPFAM" id="SSF109755">
    <property type="entry name" value="PhoU-like"/>
    <property type="match status" value="1"/>
</dbReference>
<keyword evidence="5 8" id="KW-0963">Cytoplasm</keyword>
<proteinExistence type="inferred from homology"/>
<keyword evidence="11" id="KW-1185">Reference proteome</keyword>
<dbReference type="InterPro" id="IPR026022">
    <property type="entry name" value="PhoU_dom"/>
</dbReference>
<dbReference type="GO" id="GO:0030643">
    <property type="term" value="P:intracellular phosphate ion homeostasis"/>
    <property type="evidence" value="ECO:0007669"/>
    <property type="project" value="InterPro"/>
</dbReference>
<dbReference type="Pfam" id="PF01895">
    <property type="entry name" value="PhoU"/>
    <property type="match status" value="2"/>
</dbReference>
<evidence type="ECO:0000256" key="8">
    <source>
        <dbReference type="PIRNR" id="PIRNR003107"/>
    </source>
</evidence>
<dbReference type="GO" id="GO:0005737">
    <property type="term" value="C:cytoplasm"/>
    <property type="evidence" value="ECO:0007669"/>
    <property type="project" value="UniProtKB-SubCell"/>
</dbReference>
<dbReference type="Gene3D" id="1.20.58.220">
    <property type="entry name" value="Phosphate transport system protein phou homolog 2, domain 2"/>
    <property type="match status" value="1"/>
</dbReference>
<protein>
    <recommendedName>
        <fullName evidence="8">Phosphate-specific transport system accessory protein PhoU</fullName>
    </recommendedName>
</protein>
<dbReference type="FunFam" id="1.20.58.220:FF:000004">
    <property type="entry name" value="Phosphate-specific transport system accessory protein PhoU"/>
    <property type="match status" value="1"/>
</dbReference>
<dbReference type="InterPro" id="IPR038078">
    <property type="entry name" value="PhoU-like_sf"/>
</dbReference>
<sequence length="222" mass="25328">MKHLEEDLQRLKSNMVDMSNLVISQIHKGITALINNDKAMAREVIFNEKRVNAYELRIDKDCENIITLQNPMAHDMRFVFATLKINSNMERIGDNAEGIAKYAMDVEKDLDNALIEKTRLLEMTDTVKLMIANAAEAYLNNNGNLGRAIFNQDMILDEINAQATGIIADYVKHNPDNIIQALYLLSIIRKLERVGDHITNIAEEVIFYLEAKILKHGKKDED</sequence>
<comment type="function">
    <text evidence="7 8">Plays a role in the regulation of phosphate uptake.</text>
</comment>
<evidence type="ECO:0000256" key="6">
    <source>
        <dbReference type="ARBA" id="ARBA00022592"/>
    </source>
</evidence>
<accession>A0A4R3KPU3</accession>
<dbReference type="Proteomes" id="UP000295807">
    <property type="component" value="Unassembled WGS sequence"/>
</dbReference>
<keyword evidence="6 8" id="KW-0592">Phosphate transport</keyword>
<evidence type="ECO:0000256" key="2">
    <source>
        <dbReference type="ARBA" id="ARBA00008107"/>
    </source>
</evidence>
<dbReference type="AlphaFoldDB" id="A0A4R3KPU3"/>
<evidence type="ECO:0000259" key="9">
    <source>
        <dbReference type="Pfam" id="PF01895"/>
    </source>
</evidence>
<comment type="subcellular location">
    <subcellularLocation>
        <location evidence="1 8">Cytoplasm</location>
    </subcellularLocation>
</comment>
<dbReference type="GO" id="GO:0045936">
    <property type="term" value="P:negative regulation of phosphate metabolic process"/>
    <property type="evidence" value="ECO:0007669"/>
    <property type="project" value="InterPro"/>
</dbReference>
<dbReference type="NCBIfam" id="TIGR02135">
    <property type="entry name" value="phoU_full"/>
    <property type="match status" value="1"/>
</dbReference>
<evidence type="ECO:0000256" key="4">
    <source>
        <dbReference type="ARBA" id="ARBA00022448"/>
    </source>
</evidence>
<dbReference type="PIRSF" id="PIRSF003107">
    <property type="entry name" value="PhoU"/>
    <property type="match status" value="1"/>
</dbReference>
<dbReference type="GO" id="GO:0006817">
    <property type="term" value="P:phosphate ion transport"/>
    <property type="evidence" value="ECO:0007669"/>
    <property type="project" value="UniProtKB-KW"/>
</dbReference>
<dbReference type="OrthoDB" id="9814256at2"/>
<evidence type="ECO:0000256" key="7">
    <source>
        <dbReference type="ARBA" id="ARBA00056181"/>
    </source>
</evidence>
<evidence type="ECO:0000313" key="11">
    <source>
        <dbReference type="Proteomes" id="UP000295807"/>
    </source>
</evidence>
<evidence type="ECO:0000256" key="3">
    <source>
        <dbReference type="ARBA" id="ARBA00011738"/>
    </source>
</evidence>
<comment type="similarity">
    <text evidence="2 8">Belongs to the PhoU family.</text>
</comment>
<dbReference type="EMBL" id="SMAD01000006">
    <property type="protein sequence ID" value="TCS86778.1"/>
    <property type="molecule type" value="Genomic_DNA"/>
</dbReference>
<feature type="domain" description="PhoU" evidence="9">
    <location>
        <begin position="120"/>
        <end position="205"/>
    </location>
</feature>
<dbReference type="InterPro" id="IPR028366">
    <property type="entry name" value="PhoU"/>
</dbReference>
<dbReference type="PANTHER" id="PTHR42930:SF3">
    <property type="entry name" value="PHOSPHATE-SPECIFIC TRANSPORT SYSTEM ACCESSORY PROTEIN PHOU"/>
    <property type="match status" value="1"/>
</dbReference>
<reference evidence="10 11" key="1">
    <citation type="submission" date="2019-03" db="EMBL/GenBank/DDBJ databases">
        <title>Genomic Encyclopedia of Type Strains, Phase IV (KMG-IV): sequencing the most valuable type-strain genomes for metagenomic binning, comparative biology and taxonomic classification.</title>
        <authorList>
            <person name="Goeker M."/>
        </authorList>
    </citation>
    <scope>NUCLEOTIDE SEQUENCE [LARGE SCALE GENOMIC DNA]</scope>
    <source>
        <strain evidence="10 11">DSM 21100</strain>
    </source>
</reference>
<organism evidence="10 11">
    <name type="scientific">Anseongella ginsenosidimutans</name>
    <dbReference type="NCBI Taxonomy" id="496056"/>
    <lineage>
        <taxon>Bacteria</taxon>
        <taxon>Pseudomonadati</taxon>
        <taxon>Bacteroidota</taxon>
        <taxon>Sphingobacteriia</taxon>
        <taxon>Sphingobacteriales</taxon>
        <taxon>Sphingobacteriaceae</taxon>
        <taxon>Anseongella</taxon>
    </lineage>
</organism>
<comment type="subunit">
    <text evidence="3 8">Homodimer.</text>
</comment>
<comment type="caution">
    <text evidence="10">The sequence shown here is derived from an EMBL/GenBank/DDBJ whole genome shotgun (WGS) entry which is preliminary data.</text>
</comment>
<feature type="domain" description="PhoU" evidence="9">
    <location>
        <begin position="17"/>
        <end position="102"/>
    </location>
</feature>
<gene>
    <name evidence="10" type="ORF">EDD80_10688</name>
</gene>
<dbReference type="PANTHER" id="PTHR42930">
    <property type="entry name" value="PHOSPHATE-SPECIFIC TRANSPORT SYSTEM ACCESSORY PROTEIN PHOU"/>
    <property type="match status" value="1"/>
</dbReference>
<dbReference type="RefSeq" id="WP_132129343.1">
    <property type="nucleotide sequence ID" value="NZ_CP042432.1"/>
</dbReference>